<dbReference type="CDD" id="cd07324">
    <property type="entry name" value="M48C_Oma1-like"/>
    <property type="match status" value="1"/>
</dbReference>
<proteinExistence type="predicted"/>
<dbReference type="InterPro" id="IPR011990">
    <property type="entry name" value="TPR-like_helical_dom_sf"/>
</dbReference>
<accession>A0A368E3D9</accession>
<evidence type="ECO:0000313" key="8">
    <source>
        <dbReference type="EMBL" id="RCL78046.1"/>
    </source>
</evidence>
<comment type="caution">
    <text evidence="8">The sequence shown here is derived from an EMBL/GenBank/DDBJ whole genome shotgun (WGS) entry which is preliminary data.</text>
</comment>
<organism evidence="8 9">
    <name type="scientific">PS1 clade bacterium</name>
    <dbReference type="NCBI Taxonomy" id="2175152"/>
    <lineage>
        <taxon>Bacteria</taxon>
        <taxon>Pseudomonadati</taxon>
        <taxon>Pseudomonadota</taxon>
        <taxon>Alphaproteobacteria</taxon>
        <taxon>PS1 clade</taxon>
    </lineage>
</organism>
<sequence length="457" mass="50789">MTMQIRSSNNDKNQIDKNMKRLSMIKKHITIFIFLVLMLTQHAKAQFIRDAEIENLLWDYSKPIFLAAGLKPNEVHIGIINNKRLNAFVAGGKNMYFHTGLILEAETPNVVIGVIAHETGHIVGGHLARTGDAMAKASRPMLLATILGVGALAAGQADAGMALITGGQQIAKGSFLSFSRAQEASADQIALRLLEKTEQSAQGIRDFMDELADQEALSGVHQDPYVRSHPLSRDRVNFLDQGMKSSDFTNRTDSPELQFRHDMAKAKIHGFLDHPSTTFRRYANQNNLPARYARSIAFYKNGETQKAVELVDKLITTQPNNPYFHELKGQILYEAGKLKKSIAPYRKSVALAPDEPLLQIGLATSLLSLENKSSAEEARGILKKSLRIEEDNITAFYQMATAYALLGDTGRAELATAERYYILGNIKKASMHAHRAMKYLPKNSPEWLKAQDIMANL</sequence>
<keyword evidence="4" id="KW-0378">Hydrolase</keyword>
<evidence type="ECO:0000259" key="7">
    <source>
        <dbReference type="Pfam" id="PF01435"/>
    </source>
</evidence>
<keyword evidence="5" id="KW-0862">Zinc</keyword>
<evidence type="ECO:0000256" key="1">
    <source>
        <dbReference type="ARBA" id="ARBA00001947"/>
    </source>
</evidence>
<dbReference type="GO" id="GO:0051603">
    <property type="term" value="P:proteolysis involved in protein catabolic process"/>
    <property type="evidence" value="ECO:0007669"/>
    <property type="project" value="TreeGrafter"/>
</dbReference>
<evidence type="ECO:0000256" key="4">
    <source>
        <dbReference type="ARBA" id="ARBA00022801"/>
    </source>
</evidence>
<evidence type="ECO:0000256" key="3">
    <source>
        <dbReference type="ARBA" id="ARBA00022723"/>
    </source>
</evidence>
<protein>
    <submittedName>
        <fullName evidence="8">M48 family peptidase</fullName>
    </submittedName>
</protein>
<dbReference type="Proteomes" id="UP000252132">
    <property type="component" value="Unassembled WGS sequence"/>
</dbReference>
<evidence type="ECO:0000256" key="5">
    <source>
        <dbReference type="ARBA" id="ARBA00022833"/>
    </source>
</evidence>
<dbReference type="GO" id="GO:0016020">
    <property type="term" value="C:membrane"/>
    <property type="evidence" value="ECO:0007669"/>
    <property type="project" value="TreeGrafter"/>
</dbReference>
<gene>
    <name evidence="8" type="ORF">DBW69_01225</name>
</gene>
<dbReference type="Gene3D" id="3.30.2010.10">
    <property type="entry name" value="Metalloproteases ('zincins'), catalytic domain"/>
    <property type="match status" value="1"/>
</dbReference>
<dbReference type="InterPro" id="IPR019734">
    <property type="entry name" value="TPR_rpt"/>
</dbReference>
<keyword evidence="6" id="KW-0482">Metalloprotease</keyword>
<dbReference type="AlphaFoldDB" id="A0A368E3D9"/>
<comment type="cofactor">
    <cofactor evidence="1">
        <name>Zn(2+)</name>
        <dbReference type="ChEBI" id="CHEBI:29105"/>
    </cofactor>
</comment>
<dbReference type="EMBL" id="QOQF01000003">
    <property type="protein sequence ID" value="RCL78046.1"/>
    <property type="molecule type" value="Genomic_DNA"/>
</dbReference>
<dbReference type="GO" id="GO:0046872">
    <property type="term" value="F:metal ion binding"/>
    <property type="evidence" value="ECO:0007669"/>
    <property type="project" value="UniProtKB-KW"/>
</dbReference>
<feature type="domain" description="Peptidase M48" evidence="7">
    <location>
        <begin position="68"/>
        <end position="240"/>
    </location>
</feature>
<dbReference type="PANTHER" id="PTHR22726">
    <property type="entry name" value="METALLOENDOPEPTIDASE OMA1"/>
    <property type="match status" value="1"/>
</dbReference>
<dbReference type="Pfam" id="PF01435">
    <property type="entry name" value="Peptidase_M48"/>
    <property type="match status" value="1"/>
</dbReference>
<dbReference type="InterPro" id="IPR001915">
    <property type="entry name" value="Peptidase_M48"/>
</dbReference>
<dbReference type="Gene3D" id="1.25.40.10">
    <property type="entry name" value="Tetratricopeptide repeat domain"/>
    <property type="match status" value="1"/>
</dbReference>
<dbReference type="InterPro" id="IPR051156">
    <property type="entry name" value="Mito/Outer_Membr_Metalloprot"/>
</dbReference>
<evidence type="ECO:0000256" key="6">
    <source>
        <dbReference type="ARBA" id="ARBA00023049"/>
    </source>
</evidence>
<keyword evidence="3" id="KW-0479">Metal-binding</keyword>
<dbReference type="PANTHER" id="PTHR22726:SF1">
    <property type="entry name" value="METALLOENDOPEPTIDASE OMA1, MITOCHONDRIAL"/>
    <property type="match status" value="1"/>
</dbReference>
<dbReference type="SUPFAM" id="SSF48452">
    <property type="entry name" value="TPR-like"/>
    <property type="match status" value="1"/>
</dbReference>
<reference evidence="8 9" key="1">
    <citation type="journal article" date="2018" name="Microbiome">
        <title>Fine metagenomic profile of the Mediterranean stratified and mixed water columns revealed by assembly and recruitment.</title>
        <authorList>
            <person name="Haro-Moreno J.M."/>
            <person name="Lopez-Perez M."/>
            <person name="De La Torre J.R."/>
            <person name="Picazo A."/>
            <person name="Camacho A."/>
            <person name="Rodriguez-Valera F."/>
        </authorList>
    </citation>
    <scope>NUCLEOTIDE SEQUENCE [LARGE SCALE GENOMIC DNA]</scope>
    <source>
        <strain evidence="8">MED-G55</strain>
    </source>
</reference>
<name>A0A368E3D9_9PROT</name>
<dbReference type="SMART" id="SM00028">
    <property type="entry name" value="TPR"/>
    <property type="match status" value="4"/>
</dbReference>
<evidence type="ECO:0000313" key="9">
    <source>
        <dbReference type="Proteomes" id="UP000252132"/>
    </source>
</evidence>
<evidence type="ECO:0000256" key="2">
    <source>
        <dbReference type="ARBA" id="ARBA00022670"/>
    </source>
</evidence>
<dbReference type="Pfam" id="PF13432">
    <property type="entry name" value="TPR_16"/>
    <property type="match status" value="1"/>
</dbReference>
<keyword evidence="2" id="KW-0645">Protease</keyword>
<dbReference type="GO" id="GO:0004222">
    <property type="term" value="F:metalloendopeptidase activity"/>
    <property type="evidence" value="ECO:0007669"/>
    <property type="project" value="InterPro"/>
</dbReference>